<sequence>MTYMPAQAQFACCECGSPSIIFPADIADEAAVSCGGCRRVISSWLGYKSFVSRSIGLEAGSSRSAKSLCVDPIIASPLEDVLADRQIDKR</sequence>
<dbReference type="AlphaFoldDB" id="A0A1H6BI38"/>
<dbReference type="EMBL" id="FNUY01000007">
    <property type="protein sequence ID" value="SEG60252.1"/>
    <property type="molecule type" value="Genomic_DNA"/>
</dbReference>
<accession>A0A1H6BI38</accession>
<dbReference type="OrthoDB" id="8162516at2"/>
<reference evidence="1 2" key="1">
    <citation type="submission" date="2016-10" db="EMBL/GenBank/DDBJ databases">
        <authorList>
            <person name="de Groot N.N."/>
        </authorList>
    </citation>
    <scope>NUCLEOTIDE SEQUENCE [LARGE SCALE GENOMIC DNA]</scope>
    <source>
        <strain evidence="1 2">DSM 26656</strain>
    </source>
</reference>
<name>A0A1H6BI38_9HYPH</name>
<dbReference type="RefSeq" id="WP_103873827.1">
    <property type="nucleotide sequence ID" value="NZ_FNUY01000007.1"/>
</dbReference>
<protein>
    <submittedName>
        <fullName evidence="1">Uncharacterized protein</fullName>
    </submittedName>
</protein>
<gene>
    <name evidence="1" type="ORF">SAMN04488115_107243</name>
</gene>
<evidence type="ECO:0000313" key="1">
    <source>
        <dbReference type="EMBL" id="SEG60252.1"/>
    </source>
</evidence>
<dbReference type="Proteomes" id="UP000236743">
    <property type="component" value="Unassembled WGS sequence"/>
</dbReference>
<proteinExistence type="predicted"/>
<keyword evidence="2" id="KW-1185">Reference proteome</keyword>
<evidence type="ECO:0000313" key="2">
    <source>
        <dbReference type="Proteomes" id="UP000236743"/>
    </source>
</evidence>
<organism evidence="1 2">
    <name type="scientific">Bosea lathyri</name>
    <dbReference type="NCBI Taxonomy" id="1036778"/>
    <lineage>
        <taxon>Bacteria</taxon>
        <taxon>Pseudomonadati</taxon>
        <taxon>Pseudomonadota</taxon>
        <taxon>Alphaproteobacteria</taxon>
        <taxon>Hyphomicrobiales</taxon>
        <taxon>Boseaceae</taxon>
        <taxon>Bosea</taxon>
    </lineage>
</organism>